<sequence length="434" mass="48711">MTGKTTEGYLATGQKQQTTTAEPGDHVEKGTSTFSDSHLVSKLPRKAPPSPNLTFVSHSNPVTGKMDWVVRDENYDYLQEIARSGYGDMLHDTDRNEKYYQAIKQAVKFLKERKQKVKSLDIGTGTGLLSMMAASAGADTVTACEAFLPMAACAEKVLEANGFKDKIKLIPKRSTEMSLDDVGERANLLVTELFDTELIGEGAIESYTDAHLRLMEEDCVAVPTTGIMYVQAVQSELLRKWNSLPPVTLPNGAVISAPDSFTHCTGALSLHDLQVEELEEHLQFMTPPVEVFRFDFSRRNALRKKEHSRKTVLALQNGRVDAFVMWWDLIMDPQGEIVLSCGPSWTREKGEPIPWRDHWMQALYYPSSSVTVHEGESFDIYGYHDEYSLCFDTVEIDSQRSACMCGLHMAVSRSRLGQINDHSRNQIFIQALER</sequence>
<feature type="non-terminal residue" evidence="7">
    <location>
        <position position="1"/>
    </location>
</feature>
<keyword evidence="3 4" id="KW-0949">S-adenosyl-L-methionine</keyword>
<dbReference type="PANTHER" id="PTHR11006">
    <property type="entry name" value="PROTEIN ARGININE N-METHYLTRANSFERASE"/>
    <property type="match status" value="1"/>
</dbReference>
<protein>
    <recommendedName>
        <fullName evidence="6">Protein arginine N-methyltransferase domain-containing protein</fullName>
    </recommendedName>
</protein>
<evidence type="ECO:0000256" key="2">
    <source>
        <dbReference type="ARBA" id="ARBA00022679"/>
    </source>
</evidence>
<dbReference type="GO" id="GO:0016274">
    <property type="term" value="F:protein-arginine N-methyltransferase activity"/>
    <property type="evidence" value="ECO:0007669"/>
    <property type="project" value="InterPro"/>
</dbReference>
<dbReference type="FunFam" id="3.40.50.150:FF:000071">
    <property type="entry name" value="Protein arginine N-methyltransferase 7"/>
    <property type="match status" value="1"/>
</dbReference>
<dbReference type="Gene3D" id="2.70.160.11">
    <property type="entry name" value="Hnrnp arginine n-methyltransferase1"/>
    <property type="match status" value="1"/>
</dbReference>
<name>A0A8S4A6U0_9EUPU</name>
<accession>A0A8S4A6U0</accession>
<dbReference type="Pfam" id="PF22528">
    <property type="entry name" value="PRMT_C"/>
    <property type="match status" value="1"/>
</dbReference>
<dbReference type="GO" id="GO:0042054">
    <property type="term" value="F:histone methyltransferase activity"/>
    <property type="evidence" value="ECO:0007669"/>
    <property type="project" value="TreeGrafter"/>
</dbReference>
<comment type="caution">
    <text evidence="7">The sequence shown here is derived from an EMBL/GenBank/DDBJ whole genome shotgun (WGS) entry which is preliminary data.</text>
</comment>
<evidence type="ECO:0000259" key="6">
    <source>
        <dbReference type="Pfam" id="PF22528"/>
    </source>
</evidence>
<dbReference type="SUPFAM" id="SSF53335">
    <property type="entry name" value="S-adenosyl-L-methionine-dependent methyltransferases"/>
    <property type="match status" value="1"/>
</dbReference>
<organism evidence="7 8">
    <name type="scientific">Candidula unifasciata</name>
    <dbReference type="NCBI Taxonomy" id="100452"/>
    <lineage>
        <taxon>Eukaryota</taxon>
        <taxon>Metazoa</taxon>
        <taxon>Spiralia</taxon>
        <taxon>Lophotrochozoa</taxon>
        <taxon>Mollusca</taxon>
        <taxon>Gastropoda</taxon>
        <taxon>Heterobranchia</taxon>
        <taxon>Euthyneura</taxon>
        <taxon>Panpulmonata</taxon>
        <taxon>Eupulmonata</taxon>
        <taxon>Stylommatophora</taxon>
        <taxon>Helicina</taxon>
        <taxon>Helicoidea</taxon>
        <taxon>Geomitridae</taxon>
        <taxon>Candidula</taxon>
    </lineage>
</organism>
<dbReference type="EMBL" id="CAJHNH020007534">
    <property type="protein sequence ID" value="CAG5134726.1"/>
    <property type="molecule type" value="Genomic_DNA"/>
</dbReference>
<evidence type="ECO:0000313" key="7">
    <source>
        <dbReference type="EMBL" id="CAG5134726.1"/>
    </source>
</evidence>
<dbReference type="InterPro" id="IPR029063">
    <property type="entry name" value="SAM-dependent_MTases_sf"/>
</dbReference>
<dbReference type="InterPro" id="IPR025799">
    <property type="entry name" value="Arg_MeTrfase"/>
</dbReference>
<feature type="domain" description="Protein arginine N-methyltransferase" evidence="6">
    <location>
        <begin position="227"/>
        <end position="377"/>
    </location>
</feature>
<dbReference type="CDD" id="cd02440">
    <property type="entry name" value="AdoMet_MTases"/>
    <property type="match status" value="1"/>
</dbReference>
<feature type="region of interest" description="Disordered" evidence="5">
    <location>
        <begin position="1"/>
        <end position="58"/>
    </location>
</feature>
<dbReference type="PROSITE" id="PS51678">
    <property type="entry name" value="SAM_MT_PRMT"/>
    <property type="match status" value="1"/>
</dbReference>
<dbReference type="GO" id="GO:0032259">
    <property type="term" value="P:methylation"/>
    <property type="evidence" value="ECO:0007669"/>
    <property type="project" value="UniProtKB-KW"/>
</dbReference>
<gene>
    <name evidence="7" type="ORF">CUNI_LOCUS20284</name>
</gene>
<proteinExistence type="predicted"/>
<dbReference type="AlphaFoldDB" id="A0A8S4A6U0"/>
<evidence type="ECO:0000313" key="8">
    <source>
        <dbReference type="Proteomes" id="UP000678393"/>
    </source>
</evidence>
<dbReference type="InterPro" id="IPR055135">
    <property type="entry name" value="PRMT_dom"/>
</dbReference>
<dbReference type="Gene3D" id="3.40.50.150">
    <property type="entry name" value="Vaccinia Virus protein VP39"/>
    <property type="match status" value="1"/>
</dbReference>
<keyword evidence="1 4" id="KW-0489">Methyltransferase</keyword>
<evidence type="ECO:0000256" key="1">
    <source>
        <dbReference type="ARBA" id="ARBA00022603"/>
    </source>
</evidence>
<evidence type="ECO:0000256" key="3">
    <source>
        <dbReference type="ARBA" id="ARBA00022691"/>
    </source>
</evidence>
<keyword evidence="8" id="KW-1185">Reference proteome</keyword>
<evidence type="ECO:0000256" key="5">
    <source>
        <dbReference type="SAM" id="MobiDB-lite"/>
    </source>
</evidence>
<dbReference type="PANTHER" id="PTHR11006:SF4">
    <property type="entry name" value="PROTEIN ARGININE N-METHYLTRANSFERASE 7"/>
    <property type="match status" value="1"/>
</dbReference>
<reference evidence="7" key="1">
    <citation type="submission" date="2021-04" db="EMBL/GenBank/DDBJ databases">
        <authorList>
            <consortium name="Molecular Ecology Group"/>
        </authorList>
    </citation>
    <scope>NUCLEOTIDE SEQUENCE</scope>
</reference>
<dbReference type="Proteomes" id="UP000678393">
    <property type="component" value="Unassembled WGS sequence"/>
</dbReference>
<evidence type="ECO:0000256" key="4">
    <source>
        <dbReference type="PROSITE-ProRule" id="PRU01015"/>
    </source>
</evidence>
<dbReference type="OrthoDB" id="412876at2759"/>
<keyword evidence="2 4" id="KW-0808">Transferase</keyword>